<dbReference type="EMBL" id="SDRB02003775">
    <property type="protein sequence ID" value="THG16931.1"/>
    <property type="molecule type" value="Genomic_DNA"/>
</dbReference>
<dbReference type="STRING" id="542762.A0A4S4EK30"/>
<dbReference type="PANTHER" id="PTHR31500:SF68">
    <property type="entry name" value="AT-HOOK MOTIF NUCLEAR-LOCALIZED PROTEIN 14"/>
    <property type="match status" value="1"/>
</dbReference>
<evidence type="ECO:0000256" key="1">
    <source>
        <dbReference type="ARBA" id="ARBA00023015"/>
    </source>
</evidence>
<dbReference type="InterPro" id="IPR039605">
    <property type="entry name" value="AHL"/>
</dbReference>
<feature type="compositionally biased region" description="Polar residues" evidence="5">
    <location>
        <begin position="34"/>
        <end position="48"/>
    </location>
</feature>
<proteinExistence type="predicted"/>
<dbReference type="SUPFAM" id="SSF117856">
    <property type="entry name" value="AF0104/ALDC/Ptd012-like"/>
    <property type="match status" value="1"/>
</dbReference>
<evidence type="ECO:0000313" key="7">
    <source>
        <dbReference type="EMBL" id="THG16931.1"/>
    </source>
</evidence>
<feature type="domain" description="PPC" evidence="6">
    <location>
        <begin position="131"/>
        <end position="268"/>
    </location>
</feature>
<organism evidence="7 8">
    <name type="scientific">Camellia sinensis var. sinensis</name>
    <name type="common">China tea</name>
    <dbReference type="NCBI Taxonomy" id="542762"/>
    <lineage>
        <taxon>Eukaryota</taxon>
        <taxon>Viridiplantae</taxon>
        <taxon>Streptophyta</taxon>
        <taxon>Embryophyta</taxon>
        <taxon>Tracheophyta</taxon>
        <taxon>Spermatophyta</taxon>
        <taxon>Magnoliopsida</taxon>
        <taxon>eudicotyledons</taxon>
        <taxon>Gunneridae</taxon>
        <taxon>Pentapetalae</taxon>
        <taxon>asterids</taxon>
        <taxon>Ericales</taxon>
        <taxon>Theaceae</taxon>
        <taxon>Camellia</taxon>
    </lineage>
</organism>
<dbReference type="GO" id="GO:0003680">
    <property type="term" value="F:minor groove of adenine-thymine-rich DNA binding"/>
    <property type="evidence" value="ECO:0007669"/>
    <property type="project" value="UniProtKB-UniRule"/>
</dbReference>
<comment type="caution">
    <text evidence="7">The sequence shown here is derived from an EMBL/GenBank/DDBJ whole genome shotgun (WGS) entry which is preliminary data.</text>
</comment>
<dbReference type="CDD" id="cd11378">
    <property type="entry name" value="DUF296"/>
    <property type="match status" value="1"/>
</dbReference>
<keyword evidence="1 4" id="KW-0805">Transcription regulation</keyword>
<evidence type="ECO:0000256" key="5">
    <source>
        <dbReference type="SAM" id="MobiDB-lite"/>
    </source>
</evidence>
<evidence type="ECO:0000256" key="2">
    <source>
        <dbReference type="ARBA" id="ARBA00023125"/>
    </source>
</evidence>
<comment type="subcellular location">
    <subcellularLocation>
        <location evidence="4">Nucleus</location>
    </subcellularLocation>
</comment>
<dbReference type="GO" id="GO:0005634">
    <property type="term" value="C:nucleus"/>
    <property type="evidence" value="ECO:0007669"/>
    <property type="project" value="UniProtKB-SubCell"/>
</dbReference>
<dbReference type="Pfam" id="PF03479">
    <property type="entry name" value="PCC"/>
    <property type="match status" value="1"/>
</dbReference>
<sequence>MEPNESGLSSYYHHQHHQHHQQHHQPQPPHHQSPAATSPTNGILQNADNRAPHMVYPNPVPSAVTPPLESVRRKRGRPRKYGTPEQAAAAKRAPSSSHLTKKKEQPFGGGVGASSLSSPSKKSQLAALGNAGQGFTPHIISVAAGEDTHQKIMLFMQQTKREICILSASGSISNPCLRQPATSGGNITYEGRFDILSLSGSYIRTELGGRTGGLSVCLSSTDGHIIGGGIGGPLKAAGPVQVIVGTFLIDTKKDIIADAKGVGASVSGVGFQSAVDSSGRVPVRSSEDHQSVSGSQFIIQPRDVQVTNSRATDWRSGTDTRINAGYEFTGVAKQFLSSQLLLLFIRHPYISKKILPTLSQVQGSAPYRDHQGVLLAVPSEETIIWELVPTSQDKLRLSQDLHSGRALNPHLVLIRQLEIQPPNQLYFA</sequence>
<dbReference type="PROSITE" id="PS51742">
    <property type="entry name" value="PPC"/>
    <property type="match status" value="1"/>
</dbReference>
<keyword evidence="8" id="KW-1185">Reference proteome</keyword>
<comment type="domain">
    <text evidence="4">The PPC domain mediates interactions between AHL proteins.</text>
</comment>
<feature type="region of interest" description="Disordered" evidence="5">
    <location>
        <begin position="1"/>
        <end position="119"/>
    </location>
</feature>
<dbReference type="AlphaFoldDB" id="A0A4S4EK30"/>
<reference evidence="7 8" key="1">
    <citation type="journal article" date="2018" name="Proc. Natl. Acad. Sci. U.S.A.">
        <title>Draft genome sequence of Camellia sinensis var. sinensis provides insights into the evolution of the tea genome and tea quality.</title>
        <authorList>
            <person name="Wei C."/>
            <person name="Yang H."/>
            <person name="Wang S."/>
            <person name="Zhao J."/>
            <person name="Liu C."/>
            <person name="Gao L."/>
            <person name="Xia E."/>
            <person name="Lu Y."/>
            <person name="Tai Y."/>
            <person name="She G."/>
            <person name="Sun J."/>
            <person name="Cao H."/>
            <person name="Tong W."/>
            <person name="Gao Q."/>
            <person name="Li Y."/>
            <person name="Deng W."/>
            <person name="Jiang X."/>
            <person name="Wang W."/>
            <person name="Chen Q."/>
            <person name="Zhang S."/>
            <person name="Li H."/>
            <person name="Wu J."/>
            <person name="Wang P."/>
            <person name="Li P."/>
            <person name="Shi C."/>
            <person name="Zheng F."/>
            <person name="Jian J."/>
            <person name="Huang B."/>
            <person name="Shan D."/>
            <person name="Shi M."/>
            <person name="Fang C."/>
            <person name="Yue Y."/>
            <person name="Li F."/>
            <person name="Li D."/>
            <person name="Wei S."/>
            <person name="Han B."/>
            <person name="Jiang C."/>
            <person name="Yin Y."/>
            <person name="Xia T."/>
            <person name="Zhang Z."/>
            <person name="Bennetzen J.L."/>
            <person name="Zhao S."/>
            <person name="Wan X."/>
        </authorList>
    </citation>
    <scope>NUCLEOTIDE SEQUENCE [LARGE SCALE GENOMIC DNA]</scope>
    <source>
        <strain evidence="8">cv. Shuchazao</strain>
        <tissue evidence="7">Leaf</tissue>
    </source>
</reference>
<keyword evidence="2 4" id="KW-0238">DNA-binding</keyword>
<name>A0A4S4EK30_CAMSN</name>
<evidence type="ECO:0000256" key="3">
    <source>
        <dbReference type="ARBA" id="ARBA00023163"/>
    </source>
</evidence>
<keyword evidence="3 4" id="KW-0804">Transcription</keyword>
<dbReference type="Gene3D" id="3.30.1330.80">
    <property type="entry name" value="Hypothetical protein, similar to alpha- acetolactate decarboxylase, domain 2"/>
    <property type="match status" value="1"/>
</dbReference>
<dbReference type="InterPro" id="IPR005175">
    <property type="entry name" value="PPC_dom"/>
</dbReference>
<gene>
    <name evidence="7" type="ORF">TEA_015736</name>
</gene>
<feature type="compositionally biased region" description="Basic residues" evidence="5">
    <location>
        <begin position="13"/>
        <end position="23"/>
    </location>
</feature>
<protein>
    <recommendedName>
        <fullName evidence="4">AT-hook motif nuclear-localized protein</fullName>
    </recommendedName>
</protein>
<accession>A0A4S4EK30</accession>
<evidence type="ECO:0000256" key="4">
    <source>
        <dbReference type="RuleBase" id="RU367031"/>
    </source>
</evidence>
<keyword evidence="4" id="KW-0539">Nucleus</keyword>
<dbReference type="Proteomes" id="UP000306102">
    <property type="component" value="Unassembled WGS sequence"/>
</dbReference>
<evidence type="ECO:0000259" key="6">
    <source>
        <dbReference type="PROSITE" id="PS51742"/>
    </source>
</evidence>
<comment type="function">
    <text evidence="4">Transcription factor that specifically binds AT-rich DNA sequences related to the nuclear matrix attachment regions (MARs).</text>
</comment>
<evidence type="ECO:0000313" key="8">
    <source>
        <dbReference type="Proteomes" id="UP000306102"/>
    </source>
</evidence>
<dbReference type="PANTHER" id="PTHR31500">
    <property type="entry name" value="AT-HOOK MOTIF NUCLEAR-LOCALIZED PROTEIN 9"/>
    <property type="match status" value="1"/>
</dbReference>